<dbReference type="AlphaFoldDB" id="A0AAD8KLC6"/>
<evidence type="ECO:0000313" key="5">
    <source>
        <dbReference type="EMBL" id="KAK1423486.1"/>
    </source>
</evidence>
<proteinExistence type="predicted"/>
<sequence>MRRKEKEPPANLEELRQRKAEELEKLKEGKKKNINGWKNVQRRKRRYKEQLVFENKVTYYVANLPHGCTREGLWAAFEKYDNLMEASVAQKKDRWGYTFGFLSFVEVADPVEFQKELEAIKVDGRKTWMTISKFGKGATGSHLPPPPKPNFMEDLTAQKAAAPLVPNTNKKTTPIIRNPWIQGTNFSYREVTKQKDVDTPAVSNIEIKGGGGRSETHPLKEVSLLGKVHNLALLDKLNLYLMENDGRPEFVIRYLGGLFIVLTFETKEEAKGYLDQKVHEWSTVFSCLNIWDGSSPMFERVAWLTITGIPPHLFERETINLIGSWCGRVVQESKACLTQENLSYDKIAVITNQGEKIKKSLTISYHNSKFRIWIKEDNESWVPSFLYPEGKPRSRDYGGFSVLSSNDSDQYQAESGHSAVGCAGHRPLDFESDFEASMATRPTDSSPLALNAAHEAMNNDFSAPEGRVSKQKVYDRGPMPIISVSGEAELNMEAVWANIFGVSESEKGSGSYNGPATQQGHSQPSEPFLQQDHVQTSGPTTVLGFNQADVLSSQQECDKGACSKVDSDPFNLGPLIDEIMISHKNIYKPTRGVVSKTRVKQRAARTNQQKVKPSNTNEGLGAISMFKLSRFLLNNQRMFFKRKGRNKSSTSANEEIRGSRSCPQTAVSTGTPHTQLVDTNINHLDSFFRQDVQIEEVLQDEFLESNMVNQNLQKPNPITNPEGSTRVNQNEVEDTILINSLVHIDLNGFQKQVEELIIEEGENIVCQ</sequence>
<keyword evidence="2" id="KW-0175">Coiled coil</keyword>
<name>A0AAD8KLC6_TARER</name>
<evidence type="ECO:0000259" key="4">
    <source>
        <dbReference type="PROSITE" id="PS50102"/>
    </source>
</evidence>
<protein>
    <recommendedName>
        <fullName evidence="4">RRM domain-containing protein</fullName>
    </recommendedName>
</protein>
<evidence type="ECO:0000256" key="2">
    <source>
        <dbReference type="SAM" id="Coils"/>
    </source>
</evidence>
<gene>
    <name evidence="5" type="ORF">QVD17_18789</name>
</gene>
<evidence type="ECO:0000256" key="1">
    <source>
        <dbReference type="PROSITE-ProRule" id="PRU00176"/>
    </source>
</evidence>
<evidence type="ECO:0000313" key="6">
    <source>
        <dbReference type="Proteomes" id="UP001229421"/>
    </source>
</evidence>
<feature type="compositionally biased region" description="Polar residues" evidence="3">
    <location>
        <begin position="661"/>
        <end position="673"/>
    </location>
</feature>
<dbReference type="PROSITE" id="PS50102">
    <property type="entry name" value="RRM"/>
    <property type="match status" value="1"/>
</dbReference>
<dbReference type="Proteomes" id="UP001229421">
    <property type="component" value="Unassembled WGS sequence"/>
</dbReference>
<feature type="compositionally biased region" description="Polar residues" evidence="3">
    <location>
        <begin position="508"/>
        <end position="525"/>
    </location>
</feature>
<dbReference type="CDD" id="cd00590">
    <property type="entry name" value="RRM_SF"/>
    <property type="match status" value="1"/>
</dbReference>
<feature type="coiled-coil region" evidence="2">
    <location>
        <begin position="12"/>
        <end position="40"/>
    </location>
</feature>
<dbReference type="GO" id="GO:0003723">
    <property type="term" value="F:RNA binding"/>
    <property type="evidence" value="ECO:0007669"/>
    <property type="project" value="UniProtKB-UniRule"/>
</dbReference>
<feature type="domain" description="RRM" evidence="4">
    <location>
        <begin position="57"/>
        <end position="134"/>
    </location>
</feature>
<accession>A0AAD8KLC6</accession>
<dbReference type="Pfam" id="PF00076">
    <property type="entry name" value="RRM_1"/>
    <property type="match status" value="1"/>
</dbReference>
<keyword evidence="1" id="KW-0694">RNA-binding</keyword>
<dbReference type="InterPro" id="IPR000504">
    <property type="entry name" value="RRM_dom"/>
</dbReference>
<keyword evidence="6" id="KW-1185">Reference proteome</keyword>
<reference evidence="5" key="1">
    <citation type="journal article" date="2023" name="bioRxiv">
        <title>Improved chromosome-level genome assembly for marigold (Tagetes erecta).</title>
        <authorList>
            <person name="Jiang F."/>
            <person name="Yuan L."/>
            <person name="Wang S."/>
            <person name="Wang H."/>
            <person name="Xu D."/>
            <person name="Wang A."/>
            <person name="Fan W."/>
        </authorList>
    </citation>
    <scope>NUCLEOTIDE SEQUENCE</scope>
    <source>
        <strain evidence="5">WSJ</strain>
        <tissue evidence="5">Leaf</tissue>
    </source>
</reference>
<dbReference type="PANTHER" id="PTHR34427:SF5">
    <property type="entry name" value="DUF4283 DOMAIN-CONTAINING PROTEIN"/>
    <property type="match status" value="1"/>
</dbReference>
<dbReference type="InterPro" id="IPR035979">
    <property type="entry name" value="RBD_domain_sf"/>
</dbReference>
<dbReference type="InterPro" id="IPR012677">
    <property type="entry name" value="Nucleotide-bd_a/b_plait_sf"/>
</dbReference>
<evidence type="ECO:0000256" key="3">
    <source>
        <dbReference type="SAM" id="MobiDB-lite"/>
    </source>
</evidence>
<dbReference type="SUPFAM" id="SSF54928">
    <property type="entry name" value="RNA-binding domain, RBD"/>
    <property type="match status" value="1"/>
</dbReference>
<dbReference type="Gene3D" id="3.30.70.330">
    <property type="match status" value="1"/>
</dbReference>
<comment type="caution">
    <text evidence="5">The sequence shown here is derived from an EMBL/GenBank/DDBJ whole genome shotgun (WGS) entry which is preliminary data.</text>
</comment>
<dbReference type="EMBL" id="JAUHHV010000005">
    <property type="protein sequence ID" value="KAK1423486.1"/>
    <property type="molecule type" value="Genomic_DNA"/>
</dbReference>
<dbReference type="PANTHER" id="PTHR34427">
    <property type="entry name" value="DUF4283 DOMAIN PROTEIN"/>
    <property type="match status" value="1"/>
</dbReference>
<feature type="region of interest" description="Disordered" evidence="3">
    <location>
        <begin position="643"/>
        <end position="673"/>
    </location>
</feature>
<organism evidence="5 6">
    <name type="scientific">Tagetes erecta</name>
    <name type="common">African marigold</name>
    <dbReference type="NCBI Taxonomy" id="13708"/>
    <lineage>
        <taxon>Eukaryota</taxon>
        <taxon>Viridiplantae</taxon>
        <taxon>Streptophyta</taxon>
        <taxon>Embryophyta</taxon>
        <taxon>Tracheophyta</taxon>
        <taxon>Spermatophyta</taxon>
        <taxon>Magnoliopsida</taxon>
        <taxon>eudicotyledons</taxon>
        <taxon>Gunneridae</taxon>
        <taxon>Pentapetalae</taxon>
        <taxon>asterids</taxon>
        <taxon>campanulids</taxon>
        <taxon>Asterales</taxon>
        <taxon>Asteraceae</taxon>
        <taxon>Asteroideae</taxon>
        <taxon>Heliantheae alliance</taxon>
        <taxon>Tageteae</taxon>
        <taxon>Tagetes</taxon>
    </lineage>
</organism>
<feature type="region of interest" description="Disordered" evidence="3">
    <location>
        <begin position="507"/>
        <end position="540"/>
    </location>
</feature>